<evidence type="ECO:0000256" key="3">
    <source>
        <dbReference type="ARBA" id="ARBA00022692"/>
    </source>
</evidence>
<dbReference type="PANTHER" id="PTHR28259:SF1">
    <property type="entry name" value="FLUORIDE EXPORT PROTEIN 1-RELATED"/>
    <property type="match status" value="1"/>
</dbReference>
<protein>
    <recommendedName>
        <fullName evidence="10">Fluoride-specific ion channel FluC</fullName>
    </recommendedName>
</protein>
<evidence type="ECO:0000256" key="2">
    <source>
        <dbReference type="ARBA" id="ARBA00022475"/>
    </source>
</evidence>
<keyword evidence="10" id="KW-0479">Metal-binding</keyword>
<evidence type="ECO:0000256" key="8">
    <source>
        <dbReference type="ARBA" id="ARBA00035585"/>
    </source>
</evidence>
<evidence type="ECO:0000313" key="11">
    <source>
        <dbReference type="EMBL" id="WAH43754.1"/>
    </source>
</evidence>
<comment type="function">
    <text evidence="9 10">Fluoride-specific ion channel. Important for reducing fluoride concentration in the cell, thus reducing its toxicity.</text>
</comment>
<feature type="transmembrane region" description="Helical" evidence="10">
    <location>
        <begin position="5"/>
        <end position="22"/>
    </location>
</feature>
<keyword evidence="2 10" id="KW-1003">Cell membrane</keyword>
<dbReference type="EMBL" id="CP104067">
    <property type="protein sequence ID" value="WAH43754.1"/>
    <property type="molecule type" value="Genomic_DNA"/>
</dbReference>
<evidence type="ECO:0000256" key="6">
    <source>
        <dbReference type="ARBA" id="ARBA00023303"/>
    </source>
</evidence>
<keyword evidence="12" id="KW-1185">Reference proteome</keyword>
<proteinExistence type="inferred from homology"/>
<keyword evidence="10" id="KW-0406">Ion transport</keyword>
<feature type="binding site" evidence="10">
    <location>
        <position position="77"/>
    </location>
    <ligand>
        <name>Na(+)</name>
        <dbReference type="ChEBI" id="CHEBI:29101"/>
        <note>structural</note>
    </ligand>
</feature>
<sequence>MTMAYFAVAIGGFFGAILRYGVSEWLGTWNGLNIATLLTNWSGCLVLGWLNTVSSVALPIHPNVRLAIGTGLIGAFTTFSTFTVDAWKLYQNGQVLQSLGYILLSVIGGLLLSYVGYRVAQFQMSWYERRSGGMAR</sequence>
<feature type="transmembrane region" description="Helical" evidence="10">
    <location>
        <begin position="99"/>
        <end position="120"/>
    </location>
</feature>
<dbReference type="InterPro" id="IPR003691">
    <property type="entry name" value="FluC"/>
</dbReference>
<reference evidence="11" key="1">
    <citation type="submission" date="2022-08" db="EMBL/GenBank/DDBJ databases">
        <title>Alicyclobacillus fastidiosus DSM 17978, complete genome.</title>
        <authorList>
            <person name="Wang Q."/>
            <person name="Cai R."/>
            <person name="Wang Z."/>
        </authorList>
    </citation>
    <scope>NUCLEOTIDE SEQUENCE</scope>
    <source>
        <strain evidence="11">DSM 17978</strain>
    </source>
</reference>
<keyword evidence="6 10" id="KW-0407">Ion channel</keyword>
<dbReference type="Pfam" id="PF02537">
    <property type="entry name" value="CRCB"/>
    <property type="match status" value="1"/>
</dbReference>
<comment type="similarity">
    <text evidence="7 10">Belongs to the fluoride channel Fluc/FEX (TC 1.A.43) family.</text>
</comment>
<organism evidence="11 12">
    <name type="scientific">Alicyclobacillus fastidiosus</name>
    <dbReference type="NCBI Taxonomy" id="392011"/>
    <lineage>
        <taxon>Bacteria</taxon>
        <taxon>Bacillati</taxon>
        <taxon>Bacillota</taxon>
        <taxon>Bacilli</taxon>
        <taxon>Bacillales</taxon>
        <taxon>Alicyclobacillaceae</taxon>
        <taxon>Alicyclobacillus</taxon>
    </lineage>
</organism>
<keyword evidence="3 10" id="KW-0812">Transmembrane</keyword>
<evidence type="ECO:0000256" key="10">
    <source>
        <dbReference type="HAMAP-Rule" id="MF_00454"/>
    </source>
</evidence>
<comment type="activity regulation">
    <text evidence="10">Na(+) is not transported, but it plays an essential structural role and its presence is essential for fluoride channel function.</text>
</comment>
<accession>A0ABY6ZNT8</accession>
<keyword evidence="10" id="KW-0915">Sodium</keyword>
<evidence type="ECO:0000256" key="9">
    <source>
        <dbReference type="ARBA" id="ARBA00049940"/>
    </source>
</evidence>
<feature type="binding site" evidence="10">
    <location>
        <position position="74"/>
    </location>
    <ligand>
        <name>Na(+)</name>
        <dbReference type="ChEBI" id="CHEBI:29101"/>
        <note>structural</note>
    </ligand>
</feature>
<dbReference type="Proteomes" id="UP001164761">
    <property type="component" value="Chromosome"/>
</dbReference>
<dbReference type="PANTHER" id="PTHR28259">
    <property type="entry name" value="FLUORIDE EXPORT PROTEIN 1-RELATED"/>
    <property type="match status" value="1"/>
</dbReference>
<evidence type="ECO:0000256" key="7">
    <source>
        <dbReference type="ARBA" id="ARBA00035120"/>
    </source>
</evidence>
<evidence type="ECO:0000313" key="12">
    <source>
        <dbReference type="Proteomes" id="UP001164761"/>
    </source>
</evidence>
<evidence type="ECO:0000256" key="5">
    <source>
        <dbReference type="ARBA" id="ARBA00023136"/>
    </source>
</evidence>
<keyword evidence="10" id="KW-0813">Transport</keyword>
<feature type="transmembrane region" description="Helical" evidence="10">
    <location>
        <begin position="66"/>
        <end position="87"/>
    </location>
</feature>
<gene>
    <name evidence="10 11" type="primary">crcB</name>
    <name evidence="10" type="synonym">fluC</name>
    <name evidence="11" type="ORF">NZD89_10400</name>
</gene>
<evidence type="ECO:0000256" key="4">
    <source>
        <dbReference type="ARBA" id="ARBA00022989"/>
    </source>
</evidence>
<dbReference type="HAMAP" id="MF_00454">
    <property type="entry name" value="FluC"/>
    <property type="match status" value="1"/>
</dbReference>
<comment type="subcellular location">
    <subcellularLocation>
        <location evidence="1 10">Cell membrane</location>
        <topology evidence="1 10">Multi-pass membrane protein</topology>
    </subcellularLocation>
</comment>
<name>A0ABY6ZNT8_9BACL</name>
<dbReference type="NCBIfam" id="TIGR00494">
    <property type="entry name" value="crcB"/>
    <property type="match status" value="1"/>
</dbReference>
<dbReference type="RefSeq" id="WP_268007653.1">
    <property type="nucleotide sequence ID" value="NZ_BSUT01000001.1"/>
</dbReference>
<keyword evidence="4 10" id="KW-1133">Transmembrane helix</keyword>
<evidence type="ECO:0000256" key="1">
    <source>
        <dbReference type="ARBA" id="ARBA00004651"/>
    </source>
</evidence>
<keyword evidence="5 10" id="KW-0472">Membrane</keyword>
<feature type="transmembrane region" description="Helical" evidence="10">
    <location>
        <begin position="34"/>
        <end position="54"/>
    </location>
</feature>
<comment type="catalytic activity">
    <reaction evidence="8">
        <text>fluoride(in) = fluoride(out)</text>
        <dbReference type="Rhea" id="RHEA:76159"/>
        <dbReference type="ChEBI" id="CHEBI:17051"/>
    </reaction>
    <physiologicalReaction direction="left-to-right" evidence="8">
        <dbReference type="Rhea" id="RHEA:76160"/>
    </physiologicalReaction>
</comment>